<dbReference type="RefSeq" id="WP_146532433.1">
    <property type="nucleotide sequence ID" value="NZ_SJPX01000001.1"/>
</dbReference>
<gene>
    <name evidence="2" type="ORF">Poly59_04540</name>
</gene>
<feature type="compositionally biased region" description="Basic and acidic residues" evidence="1">
    <location>
        <begin position="240"/>
        <end position="257"/>
    </location>
</feature>
<sequence>MTPRPSIALTPRSRFFLSVLLIGHLLAIFLPPLSFQARGSLGMSPIIDSAIAPFHGYSQAIYADRGYAFFAPDPGPSHLFQAAITSKDGTRIERMFPNLDDQRPRLMYHRHFMLAEFLNEIYYPPGPPPGLAELDREEAENWVLNRARYEHIRQSIVDHLKKQYPGQDVAIRRIEHLIPDLIGYRESPVPIDDPGSYRVMLDTPIELPGQNQVGDLVAPNRPPETIPAPTGSEQTDSLEDDKAEKTNEGKSDDKSDATTDEVAS</sequence>
<protein>
    <submittedName>
        <fullName evidence="2">Uncharacterized protein</fullName>
    </submittedName>
</protein>
<feature type="region of interest" description="Disordered" evidence="1">
    <location>
        <begin position="208"/>
        <end position="264"/>
    </location>
</feature>
<evidence type="ECO:0000256" key="1">
    <source>
        <dbReference type="SAM" id="MobiDB-lite"/>
    </source>
</evidence>
<accession>A0A5C6FAK7</accession>
<dbReference type="EMBL" id="SJPX01000001">
    <property type="protein sequence ID" value="TWU57547.1"/>
    <property type="molecule type" value="Genomic_DNA"/>
</dbReference>
<name>A0A5C6FAK7_9BACT</name>
<dbReference type="OrthoDB" id="276990at2"/>
<keyword evidence="3" id="KW-1185">Reference proteome</keyword>
<reference evidence="2 3" key="1">
    <citation type="submission" date="2019-02" db="EMBL/GenBank/DDBJ databases">
        <title>Deep-cultivation of Planctomycetes and their phenomic and genomic characterization uncovers novel biology.</title>
        <authorList>
            <person name="Wiegand S."/>
            <person name="Jogler M."/>
            <person name="Boedeker C."/>
            <person name="Pinto D."/>
            <person name="Vollmers J."/>
            <person name="Rivas-Marin E."/>
            <person name="Kohn T."/>
            <person name="Peeters S.H."/>
            <person name="Heuer A."/>
            <person name="Rast P."/>
            <person name="Oberbeckmann S."/>
            <person name="Bunk B."/>
            <person name="Jeske O."/>
            <person name="Meyerdierks A."/>
            <person name="Storesund J.E."/>
            <person name="Kallscheuer N."/>
            <person name="Luecker S."/>
            <person name="Lage O.M."/>
            <person name="Pohl T."/>
            <person name="Merkel B.J."/>
            <person name="Hornburger P."/>
            <person name="Mueller R.-W."/>
            <person name="Bruemmer F."/>
            <person name="Labrenz M."/>
            <person name="Spormann A.M."/>
            <person name="Op Den Camp H."/>
            <person name="Overmann J."/>
            <person name="Amann R."/>
            <person name="Jetten M.S.M."/>
            <person name="Mascher T."/>
            <person name="Medema M.H."/>
            <person name="Devos D.P."/>
            <person name="Kaster A.-K."/>
            <person name="Ovreas L."/>
            <person name="Rohde M."/>
            <person name="Galperin M.Y."/>
            <person name="Jogler C."/>
        </authorList>
    </citation>
    <scope>NUCLEOTIDE SEQUENCE [LARGE SCALE GENOMIC DNA]</scope>
    <source>
        <strain evidence="2 3">Poly59</strain>
    </source>
</reference>
<dbReference type="AlphaFoldDB" id="A0A5C6FAK7"/>
<comment type="caution">
    <text evidence="2">The sequence shown here is derived from an EMBL/GenBank/DDBJ whole genome shotgun (WGS) entry which is preliminary data.</text>
</comment>
<evidence type="ECO:0000313" key="3">
    <source>
        <dbReference type="Proteomes" id="UP000317977"/>
    </source>
</evidence>
<proteinExistence type="predicted"/>
<dbReference type="Proteomes" id="UP000317977">
    <property type="component" value="Unassembled WGS sequence"/>
</dbReference>
<evidence type="ECO:0000313" key="2">
    <source>
        <dbReference type="EMBL" id="TWU57547.1"/>
    </source>
</evidence>
<organism evidence="2 3">
    <name type="scientific">Rubripirellula reticaptiva</name>
    <dbReference type="NCBI Taxonomy" id="2528013"/>
    <lineage>
        <taxon>Bacteria</taxon>
        <taxon>Pseudomonadati</taxon>
        <taxon>Planctomycetota</taxon>
        <taxon>Planctomycetia</taxon>
        <taxon>Pirellulales</taxon>
        <taxon>Pirellulaceae</taxon>
        <taxon>Rubripirellula</taxon>
    </lineage>
</organism>